<dbReference type="GO" id="GO:0003677">
    <property type="term" value="F:DNA binding"/>
    <property type="evidence" value="ECO:0007669"/>
    <property type="project" value="UniProtKB-KW"/>
</dbReference>
<organism evidence="3 4">
    <name type="scientific">Gordonia aquimaris</name>
    <dbReference type="NCBI Taxonomy" id="2984863"/>
    <lineage>
        <taxon>Bacteria</taxon>
        <taxon>Bacillati</taxon>
        <taxon>Actinomycetota</taxon>
        <taxon>Actinomycetes</taxon>
        <taxon>Mycobacteriales</taxon>
        <taxon>Gordoniaceae</taxon>
        <taxon>Gordonia</taxon>
    </lineage>
</organism>
<name>A0A9X3I6S7_9ACTN</name>
<dbReference type="AlphaFoldDB" id="A0A9X3I6S7"/>
<dbReference type="PANTHER" id="PTHR30204:SF93">
    <property type="entry name" value="HTH MERR-TYPE DOMAIN-CONTAINING PROTEIN"/>
    <property type="match status" value="1"/>
</dbReference>
<dbReference type="SMART" id="SM00422">
    <property type="entry name" value="HTH_MERR"/>
    <property type="match status" value="1"/>
</dbReference>
<dbReference type="InterPro" id="IPR000551">
    <property type="entry name" value="MerR-type_HTH_dom"/>
</dbReference>
<dbReference type="SUPFAM" id="SSF46955">
    <property type="entry name" value="Putative DNA-binding domain"/>
    <property type="match status" value="1"/>
</dbReference>
<gene>
    <name evidence="3" type="ORF">OSB52_19945</name>
</gene>
<comment type="caution">
    <text evidence="3">The sequence shown here is derived from an EMBL/GenBank/DDBJ whole genome shotgun (WGS) entry which is preliminary data.</text>
</comment>
<dbReference type="PRINTS" id="PR00040">
    <property type="entry name" value="HTHMERR"/>
</dbReference>
<dbReference type="RefSeq" id="WP_266063268.1">
    <property type="nucleotide sequence ID" value="NZ_JAPKFM010000026.1"/>
</dbReference>
<evidence type="ECO:0000259" key="2">
    <source>
        <dbReference type="PROSITE" id="PS50937"/>
    </source>
</evidence>
<dbReference type="Proteomes" id="UP001143347">
    <property type="component" value="Unassembled WGS sequence"/>
</dbReference>
<dbReference type="EMBL" id="JAPKFM010000026">
    <property type="protein sequence ID" value="MCX2966360.1"/>
    <property type="molecule type" value="Genomic_DNA"/>
</dbReference>
<accession>A0A9X3I6S7</accession>
<dbReference type="InterPro" id="IPR009061">
    <property type="entry name" value="DNA-bd_dom_put_sf"/>
</dbReference>
<dbReference type="PROSITE" id="PS50937">
    <property type="entry name" value="HTH_MERR_2"/>
    <property type="match status" value="1"/>
</dbReference>
<dbReference type="Pfam" id="PF13411">
    <property type="entry name" value="MerR_1"/>
    <property type="match status" value="1"/>
</dbReference>
<dbReference type="InterPro" id="IPR047057">
    <property type="entry name" value="MerR_fam"/>
</dbReference>
<keyword evidence="4" id="KW-1185">Reference proteome</keyword>
<protein>
    <submittedName>
        <fullName evidence="3">MerR family transcriptional regulator</fullName>
    </submittedName>
</protein>
<dbReference type="GO" id="GO:0003700">
    <property type="term" value="F:DNA-binding transcription factor activity"/>
    <property type="evidence" value="ECO:0007669"/>
    <property type="project" value="InterPro"/>
</dbReference>
<evidence type="ECO:0000313" key="4">
    <source>
        <dbReference type="Proteomes" id="UP001143347"/>
    </source>
</evidence>
<dbReference type="Gene3D" id="1.10.1660.10">
    <property type="match status" value="1"/>
</dbReference>
<proteinExistence type="predicted"/>
<keyword evidence="1" id="KW-0238">DNA-binding</keyword>
<sequence>MPSTRLAQLTTLIEQLSATPRYVGKQSRDLETAVARFLAGATHQASRQPEVARYRIDDLARVSGVTTRNIRVYRERGLLPAPRRVGRVTLYSDAHVSRLALISSMLSRGYALAHIDELLTAWQNGGQIADVLGLEHDLTEIQESGGVRSTTLAELSEAGIDDDAATRLAKLNVITIIADDEVTVDEPDVLNAILPLVTETRSAATVIDVVERVYPAFEALHQTLVEAADTLATPPGGTSDQQLTEVTLTLIQLRALADAATRATLTQTTNTLLAQSLSDQTGGPTAD</sequence>
<reference evidence="3" key="1">
    <citation type="submission" date="2022-10" db="EMBL/GenBank/DDBJ databases">
        <title>WGS of marine actinomycetes from Thailand.</title>
        <authorList>
            <person name="Thawai C."/>
        </authorList>
    </citation>
    <scope>NUCLEOTIDE SEQUENCE</scope>
    <source>
        <strain evidence="3">SW21</strain>
    </source>
</reference>
<feature type="domain" description="HTH merR-type" evidence="2">
    <location>
        <begin position="53"/>
        <end position="121"/>
    </location>
</feature>
<evidence type="ECO:0000313" key="3">
    <source>
        <dbReference type="EMBL" id="MCX2966360.1"/>
    </source>
</evidence>
<evidence type="ECO:0000256" key="1">
    <source>
        <dbReference type="ARBA" id="ARBA00023125"/>
    </source>
</evidence>
<dbReference type="PANTHER" id="PTHR30204">
    <property type="entry name" value="REDOX-CYCLING DRUG-SENSING TRANSCRIPTIONAL ACTIVATOR SOXR"/>
    <property type="match status" value="1"/>
</dbReference>